<gene>
    <name evidence="4" type="ORF">ASZ90_004183</name>
</gene>
<keyword evidence="2 4" id="KW-0326">Glycosidase</keyword>
<organism evidence="4">
    <name type="scientific">hydrocarbon metagenome</name>
    <dbReference type="NCBI Taxonomy" id="938273"/>
    <lineage>
        <taxon>unclassified sequences</taxon>
        <taxon>metagenomes</taxon>
        <taxon>ecological metagenomes</taxon>
    </lineage>
</organism>
<comment type="caution">
    <text evidence="4">The sequence shown here is derived from an EMBL/GenBank/DDBJ whole genome shotgun (WGS) entry which is preliminary data.</text>
</comment>
<dbReference type="EC" id="3.2.1.135" evidence="4"/>
<dbReference type="SUPFAM" id="SSF81296">
    <property type="entry name" value="E set domains"/>
    <property type="match status" value="1"/>
</dbReference>
<dbReference type="InterPro" id="IPR015171">
    <property type="entry name" value="Cyc-maltodext_N"/>
</dbReference>
<dbReference type="EMBL" id="LNQE01000561">
    <property type="protein sequence ID" value="KUG25980.1"/>
    <property type="molecule type" value="Genomic_DNA"/>
</dbReference>
<evidence type="ECO:0000256" key="1">
    <source>
        <dbReference type="ARBA" id="ARBA00022801"/>
    </source>
</evidence>
<dbReference type="Gene3D" id="2.60.40.10">
    <property type="entry name" value="Immunoglobulins"/>
    <property type="match status" value="1"/>
</dbReference>
<dbReference type="Pfam" id="PF09087">
    <property type="entry name" value="Cyc-maltodext_N"/>
    <property type="match status" value="1"/>
</dbReference>
<dbReference type="InterPro" id="IPR019492">
    <property type="entry name" value="Cyclo-malto-dextrinase_C"/>
</dbReference>
<sequence length="610" mass="70566">MKKIIYRAILLILLPIIISGQDFSITKIEPPNWWTGLKRDTLQLMVYGSNLNHVNVSSSDGLKILQIHHLENHSYLFVDILVDKYTKASTYDLFFNKNNDTLRYSYKIKEREFAPEDHLGFSNEDVVYLIFVDRFNNGDPSNDTLANSLDEFKYKDLNGRHGGDLQGVIDKLDYLSDLGISAVWLTPTLENDMYMSYHGYAATDLYNIDKRFGCNELYKELVRRAKEKGIKIIYDHVANHAGVNHPWVENLPTEDWINGKVGDHLSANHDKISIVDIYSNEISQRFNEKGWFTNYMIDLNQENKFLANYLIQNTLWWIEYAGIDGIREDTYPYANQKFMSDWAKAILDEYPNFNIVGEVWTGEPAFLAGFQKNSKVRVDFETNLPSLIDFGMRDAFYKYLSGERGIYEFYSTLAKDYLYADPNNLMPFIDNHDVDRGMYSANGDVEKFKIVLTILFTTRGIPQIFYGTEIGINEGGHHGRIRKPFPGGFPGDERNAFSEEGRTNAENEIFNHVKKLIQLRKNYPALSSGNLLHFKPENETYVFFKESKFHKLMIVINNNDLDYEVDLSRMNTEIDRSDSVLEVISNQLTDFNENGNLILPPKTAKIYLLN</sequence>
<dbReference type="InterPro" id="IPR006047">
    <property type="entry name" value="GH13_cat_dom"/>
</dbReference>
<reference evidence="4" key="1">
    <citation type="journal article" date="2015" name="Proc. Natl. Acad. Sci. U.S.A.">
        <title>Networks of energetic and metabolic interactions define dynamics in microbial communities.</title>
        <authorList>
            <person name="Embree M."/>
            <person name="Liu J.K."/>
            <person name="Al-Bassam M.M."/>
            <person name="Zengler K."/>
        </authorList>
    </citation>
    <scope>NUCLEOTIDE SEQUENCE</scope>
</reference>
<dbReference type="SUPFAM" id="SSF51445">
    <property type="entry name" value="(Trans)glycosidases"/>
    <property type="match status" value="1"/>
</dbReference>
<name>A0A0W8FYT1_9ZZZZ</name>
<evidence type="ECO:0000256" key="2">
    <source>
        <dbReference type="ARBA" id="ARBA00023295"/>
    </source>
</evidence>
<dbReference type="PANTHER" id="PTHR10357">
    <property type="entry name" value="ALPHA-AMYLASE FAMILY MEMBER"/>
    <property type="match status" value="1"/>
</dbReference>
<dbReference type="PANTHER" id="PTHR10357:SF210">
    <property type="entry name" value="MALTODEXTRIN GLUCOSIDASE"/>
    <property type="match status" value="1"/>
</dbReference>
<dbReference type="InterPro" id="IPR017853">
    <property type="entry name" value="GH"/>
</dbReference>
<dbReference type="AlphaFoldDB" id="A0A0W8FYT1"/>
<dbReference type="SUPFAM" id="SSF51011">
    <property type="entry name" value="Glycosyl hydrolase domain"/>
    <property type="match status" value="1"/>
</dbReference>
<dbReference type="GO" id="GO:0031216">
    <property type="term" value="F:neopullulanase activity"/>
    <property type="evidence" value="ECO:0007669"/>
    <property type="project" value="UniProtKB-EC"/>
</dbReference>
<evidence type="ECO:0000313" key="4">
    <source>
        <dbReference type="EMBL" id="KUG25980.1"/>
    </source>
</evidence>
<dbReference type="Gene3D" id="3.20.20.80">
    <property type="entry name" value="Glycosidases"/>
    <property type="match status" value="1"/>
</dbReference>
<dbReference type="InterPro" id="IPR013780">
    <property type="entry name" value="Glyco_hydro_b"/>
</dbReference>
<dbReference type="SMART" id="SM00642">
    <property type="entry name" value="Aamy"/>
    <property type="match status" value="1"/>
</dbReference>
<feature type="domain" description="Glycosyl hydrolase family 13 catalytic" evidence="3">
    <location>
        <begin position="129"/>
        <end position="520"/>
    </location>
</feature>
<keyword evidence="1 4" id="KW-0378">Hydrolase</keyword>
<proteinExistence type="predicted"/>
<dbReference type="Pfam" id="PF00128">
    <property type="entry name" value="Alpha-amylase"/>
    <property type="match status" value="1"/>
</dbReference>
<dbReference type="Pfam" id="PF10438">
    <property type="entry name" value="Cyc-maltodext_C"/>
    <property type="match status" value="1"/>
</dbReference>
<protein>
    <submittedName>
        <fullName evidence="4">Neopullulanase</fullName>
        <ecNumber evidence="4">3.2.1.135</ecNumber>
    </submittedName>
</protein>
<dbReference type="InterPro" id="IPR014756">
    <property type="entry name" value="Ig_E-set"/>
</dbReference>
<dbReference type="Gene3D" id="2.60.40.1180">
    <property type="entry name" value="Golgi alpha-mannosidase II"/>
    <property type="match status" value="1"/>
</dbReference>
<dbReference type="GO" id="GO:0005975">
    <property type="term" value="P:carbohydrate metabolic process"/>
    <property type="evidence" value="ECO:0007669"/>
    <property type="project" value="InterPro"/>
</dbReference>
<accession>A0A0W8FYT1</accession>
<evidence type="ECO:0000259" key="3">
    <source>
        <dbReference type="SMART" id="SM00642"/>
    </source>
</evidence>
<dbReference type="InterPro" id="IPR013783">
    <property type="entry name" value="Ig-like_fold"/>
</dbReference>